<keyword evidence="2 5" id="KW-0732">Signal</keyword>
<dbReference type="PANTHER" id="PTHR44140:SF2">
    <property type="entry name" value="LD25575P"/>
    <property type="match status" value="1"/>
</dbReference>
<evidence type="ECO:0000256" key="5">
    <source>
        <dbReference type="SAM" id="SignalP"/>
    </source>
</evidence>
<dbReference type="InterPro" id="IPR001623">
    <property type="entry name" value="DnaJ_domain"/>
</dbReference>
<feature type="repeat" description="TPR" evidence="4">
    <location>
        <begin position="52"/>
        <end position="85"/>
    </location>
</feature>
<dbReference type="GO" id="GO:0034975">
    <property type="term" value="P:protein folding in endoplasmic reticulum"/>
    <property type="evidence" value="ECO:0007669"/>
    <property type="project" value="TreeGrafter"/>
</dbReference>
<evidence type="ECO:0000256" key="3">
    <source>
        <dbReference type="ARBA" id="ARBA00022824"/>
    </source>
</evidence>
<evidence type="ECO:0000259" key="6">
    <source>
        <dbReference type="PROSITE" id="PS50076"/>
    </source>
</evidence>
<evidence type="ECO:0000256" key="1">
    <source>
        <dbReference type="ARBA" id="ARBA00004240"/>
    </source>
</evidence>
<dbReference type="GO" id="GO:0051087">
    <property type="term" value="F:protein-folding chaperone binding"/>
    <property type="evidence" value="ECO:0007669"/>
    <property type="project" value="TreeGrafter"/>
</dbReference>
<sequence>MNVPFVFAYLFAATVAQEASLVATADGFLAAGNFQEALINYDTALQQDHGNYLIHFKRGLAYQSLGRHNAALSDFDNALESKPDFSQALSRRATLLAKVGNFQKAIEDYEQLANTEEVAIISDLAKAVAAAEEAKASADTETCIQESSRAIAVATSCAKLRNLRAQCYITRGDVHEAVGDLTQDSKRFKLTDRHAVILDPASIAPHALLSNLVYFSLHDSKRALAHIKKCLHFDTDAKECKRLFRTVKKMDKQYTQARNFLDSKQWIRTTKVLDKSSEGEGLLAALNVELQELAKAGISMPSEFLADLEEMLCEAYSESKKDALARPHCEAALTKRPESIPAVLAKANALIAESEFEEAIKVLSSANERTGGRNPKINEAIQRAQKLAKQAKQKDYYKVLDVARDADVKTIKKAYRAMSRKYHPDKYDKGGGLSAEEVERKMSAINEAYEILSDPELKARYDAGDDPNSLEGQHPGGNPFAHFGGSPFMFHQGGGQQFFQQGNGFNFKFEF</sequence>
<dbReference type="Gene3D" id="1.25.40.10">
    <property type="entry name" value="Tetratricopeptide repeat domain"/>
    <property type="match status" value="1"/>
</dbReference>
<dbReference type="GO" id="GO:0051787">
    <property type="term" value="F:misfolded protein binding"/>
    <property type="evidence" value="ECO:0007669"/>
    <property type="project" value="TreeGrafter"/>
</dbReference>
<keyword evidence="3" id="KW-0256">Endoplasmic reticulum</keyword>
<feature type="chain" id="PRO_5012888681" evidence="5">
    <location>
        <begin position="17"/>
        <end position="511"/>
    </location>
</feature>
<dbReference type="AlphaFoldDB" id="A0A1U7LH67"/>
<protein>
    <submittedName>
        <fullName evidence="7">DnaJ subfamily C member 3</fullName>
    </submittedName>
</protein>
<dbReference type="SUPFAM" id="SSF48452">
    <property type="entry name" value="TPR-like"/>
    <property type="match status" value="3"/>
</dbReference>
<keyword evidence="4" id="KW-0802">TPR repeat</keyword>
<dbReference type="CDD" id="cd06257">
    <property type="entry name" value="DnaJ"/>
    <property type="match status" value="1"/>
</dbReference>
<dbReference type="OMA" id="PFAHFQH"/>
<reference evidence="7 8" key="1">
    <citation type="submission" date="2016-04" db="EMBL/GenBank/DDBJ databases">
        <title>Evolutionary innovation and constraint leading to complex multicellularity in the Ascomycota.</title>
        <authorList>
            <person name="Cisse O."/>
            <person name="Nguyen A."/>
            <person name="Hewitt D.A."/>
            <person name="Jedd G."/>
            <person name="Stajich J.E."/>
        </authorList>
    </citation>
    <scope>NUCLEOTIDE SEQUENCE [LARGE SCALE GENOMIC DNA]</scope>
    <source>
        <strain evidence="7 8">DAH-3</strain>
    </source>
</reference>
<dbReference type="Pfam" id="PF13432">
    <property type="entry name" value="TPR_16"/>
    <property type="match status" value="1"/>
</dbReference>
<dbReference type="SUPFAM" id="SSF46565">
    <property type="entry name" value="Chaperone J-domain"/>
    <property type="match status" value="1"/>
</dbReference>
<dbReference type="STRING" id="1198029.A0A1U7LH67"/>
<proteinExistence type="predicted"/>
<dbReference type="PROSITE" id="PS50005">
    <property type="entry name" value="TPR"/>
    <property type="match status" value="1"/>
</dbReference>
<dbReference type="Gene3D" id="1.10.287.110">
    <property type="entry name" value="DnaJ domain"/>
    <property type="match status" value="1"/>
</dbReference>
<name>A0A1U7LH67_NEOID</name>
<evidence type="ECO:0000313" key="8">
    <source>
        <dbReference type="Proteomes" id="UP000186594"/>
    </source>
</evidence>
<comment type="caution">
    <text evidence="7">The sequence shown here is derived from an EMBL/GenBank/DDBJ whole genome shotgun (WGS) entry which is preliminary data.</text>
</comment>
<keyword evidence="8" id="KW-1185">Reference proteome</keyword>
<feature type="domain" description="J" evidence="6">
    <location>
        <begin position="395"/>
        <end position="465"/>
    </location>
</feature>
<dbReference type="SMART" id="SM00028">
    <property type="entry name" value="TPR"/>
    <property type="match status" value="5"/>
</dbReference>
<evidence type="ECO:0000256" key="2">
    <source>
        <dbReference type="ARBA" id="ARBA00022729"/>
    </source>
</evidence>
<accession>A0A1U7LH67</accession>
<evidence type="ECO:0000313" key="7">
    <source>
        <dbReference type="EMBL" id="OLL21871.1"/>
    </source>
</evidence>
<dbReference type="PROSITE" id="PS50076">
    <property type="entry name" value="DNAJ_2"/>
    <property type="match status" value="1"/>
</dbReference>
<dbReference type="Pfam" id="PF00226">
    <property type="entry name" value="DnaJ"/>
    <property type="match status" value="1"/>
</dbReference>
<dbReference type="EMBL" id="LXFE01004217">
    <property type="protein sequence ID" value="OLL21871.1"/>
    <property type="molecule type" value="Genomic_DNA"/>
</dbReference>
<dbReference type="InterPro" id="IPR011990">
    <property type="entry name" value="TPR-like_helical_dom_sf"/>
</dbReference>
<dbReference type="PANTHER" id="PTHR44140">
    <property type="entry name" value="LD25575P"/>
    <property type="match status" value="1"/>
</dbReference>
<dbReference type="PRINTS" id="PR00625">
    <property type="entry name" value="JDOMAIN"/>
</dbReference>
<gene>
    <name evidence="7" type="ORF">NEOLI_000474</name>
</gene>
<dbReference type="SMART" id="SM00271">
    <property type="entry name" value="DnaJ"/>
    <property type="match status" value="1"/>
</dbReference>
<organism evidence="7 8">
    <name type="scientific">Neolecta irregularis (strain DAH-3)</name>
    <dbReference type="NCBI Taxonomy" id="1198029"/>
    <lineage>
        <taxon>Eukaryota</taxon>
        <taxon>Fungi</taxon>
        <taxon>Dikarya</taxon>
        <taxon>Ascomycota</taxon>
        <taxon>Taphrinomycotina</taxon>
        <taxon>Neolectales</taxon>
        <taxon>Neolectaceae</taxon>
        <taxon>Neolecta</taxon>
    </lineage>
</organism>
<feature type="signal peptide" evidence="5">
    <location>
        <begin position="1"/>
        <end position="16"/>
    </location>
</feature>
<dbReference type="GO" id="GO:0005783">
    <property type="term" value="C:endoplasmic reticulum"/>
    <property type="evidence" value="ECO:0007669"/>
    <property type="project" value="UniProtKB-SubCell"/>
</dbReference>
<comment type="subcellular location">
    <subcellularLocation>
        <location evidence="1">Endoplasmic reticulum</location>
    </subcellularLocation>
</comment>
<dbReference type="OrthoDB" id="1726119at2759"/>
<dbReference type="InterPro" id="IPR019734">
    <property type="entry name" value="TPR_rpt"/>
</dbReference>
<dbReference type="InterPro" id="IPR036869">
    <property type="entry name" value="J_dom_sf"/>
</dbReference>
<dbReference type="InterPro" id="IPR051727">
    <property type="entry name" value="DnaJ_C3_Co-chaperones"/>
</dbReference>
<evidence type="ECO:0000256" key="4">
    <source>
        <dbReference type="PROSITE-ProRule" id="PRU00339"/>
    </source>
</evidence>
<dbReference type="Proteomes" id="UP000186594">
    <property type="component" value="Unassembled WGS sequence"/>
</dbReference>